<organism evidence="1">
    <name type="scientific">Anguilla anguilla</name>
    <name type="common">European freshwater eel</name>
    <name type="synonym">Muraena anguilla</name>
    <dbReference type="NCBI Taxonomy" id="7936"/>
    <lineage>
        <taxon>Eukaryota</taxon>
        <taxon>Metazoa</taxon>
        <taxon>Chordata</taxon>
        <taxon>Craniata</taxon>
        <taxon>Vertebrata</taxon>
        <taxon>Euteleostomi</taxon>
        <taxon>Actinopterygii</taxon>
        <taxon>Neopterygii</taxon>
        <taxon>Teleostei</taxon>
        <taxon>Anguilliformes</taxon>
        <taxon>Anguillidae</taxon>
        <taxon>Anguilla</taxon>
    </lineage>
</organism>
<dbReference type="EMBL" id="GBXM01030019">
    <property type="protein sequence ID" value="JAH78558.1"/>
    <property type="molecule type" value="Transcribed_RNA"/>
</dbReference>
<dbReference type="AlphaFoldDB" id="A0A0E9VMT5"/>
<accession>A0A0E9VMT5</accession>
<sequence length="65" mass="7058">MEKGKRKSGAEKLREKEIRKLAEDASKCVEITSMFAGTTVGAPAVPAAGSQHQQQVFKIRCDGPR</sequence>
<evidence type="ECO:0000313" key="1">
    <source>
        <dbReference type="EMBL" id="JAH78558.1"/>
    </source>
</evidence>
<proteinExistence type="predicted"/>
<reference evidence="1" key="1">
    <citation type="submission" date="2014-11" db="EMBL/GenBank/DDBJ databases">
        <authorList>
            <person name="Amaro Gonzalez C."/>
        </authorList>
    </citation>
    <scope>NUCLEOTIDE SEQUENCE</scope>
</reference>
<protein>
    <submittedName>
        <fullName evidence="1">Uncharacterized protein</fullName>
    </submittedName>
</protein>
<reference evidence="1" key="2">
    <citation type="journal article" date="2015" name="Fish Shellfish Immunol.">
        <title>Early steps in the European eel (Anguilla anguilla)-Vibrio vulnificus interaction in the gills: Role of the RtxA13 toxin.</title>
        <authorList>
            <person name="Callol A."/>
            <person name="Pajuelo D."/>
            <person name="Ebbesson L."/>
            <person name="Teles M."/>
            <person name="MacKenzie S."/>
            <person name="Amaro C."/>
        </authorList>
    </citation>
    <scope>NUCLEOTIDE SEQUENCE</scope>
</reference>
<name>A0A0E9VMT5_ANGAN</name>